<dbReference type="Pfam" id="PF13538">
    <property type="entry name" value="UvrD_C_2"/>
    <property type="match status" value="1"/>
</dbReference>
<dbReference type="InterPro" id="IPR027417">
    <property type="entry name" value="P-loop_NTPase"/>
</dbReference>
<proteinExistence type="predicted"/>
<feature type="domain" description="UvrD-like helicase C-terminal" evidence="3">
    <location>
        <begin position="490"/>
        <end position="538"/>
    </location>
</feature>
<evidence type="ECO:0000313" key="5">
    <source>
        <dbReference type="Proteomes" id="UP000510888"/>
    </source>
</evidence>
<reference evidence="4 5" key="1">
    <citation type="journal article" date="2020" name="Genes (Basel)">
        <title>Genomic Comparison of Insect Gut Symbionts from Divergent Burkholderia Subclades.</title>
        <authorList>
            <person name="Takeshita K."/>
            <person name="Kikuchi Y."/>
        </authorList>
    </citation>
    <scope>NUCLEOTIDE SEQUENCE [LARGE SCALE GENOMIC DNA]</scope>
    <source>
        <strain evidence="4 5">PGU16</strain>
    </source>
</reference>
<dbReference type="AlphaFoldDB" id="A0A7I8BP97"/>
<dbReference type="SUPFAM" id="SSF52540">
    <property type="entry name" value="P-loop containing nucleoside triphosphate hydrolases"/>
    <property type="match status" value="1"/>
</dbReference>
<evidence type="ECO:0000259" key="3">
    <source>
        <dbReference type="Pfam" id="PF13538"/>
    </source>
</evidence>
<dbReference type="InterPro" id="IPR049945">
    <property type="entry name" value="AAA_22"/>
</dbReference>
<dbReference type="Pfam" id="PF08378">
    <property type="entry name" value="NERD"/>
    <property type="match status" value="1"/>
</dbReference>
<gene>
    <name evidence="4" type="ORF">PPGU16_33900</name>
</gene>
<feature type="domain" description="ORC1/DEAH AAA+ ATPase" evidence="2">
    <location>
        <begin position="224"/>
        <end position="340"/>
    </location>
</feature>
<feature type="domain" description="NERD" evidence="1">
    <location>
        <begin position="19"/>
        <end position="81"/>
    </location>
</feature>
<name>A0A7I8BP97_9BURK</name>
<dbReference type="Gene3D" id="3.40.50.300">
    <property type="entry name" value="P-loop containing nucleotide triphosphate hydrolases"/>
    <property type="match status" value="2"/>
</dbReference>
<dbReference type="KEGG" id="plad:PPGU16_33900"/>
<accession>A0A7I8BP97</accession>
<dbReference type="Proteomes" id="UP000510888">
    <property type="component" value="Chromosome 2"/>
</dbReference>
<dbReference type="RefSeq" id="WP_180723842.1">
    <property type="nucleotide sequence ID" value="NZ_AP023175.1"/>
</dbReference>
<evidence type="ECO:0000313" key="4">
    <source>
        <dbReference type="EMBL" id="BCF90323.1"/>
    </source>
</evidence>
<dbReference type="GO" id="GO:0016887">
    <property type="term" value="F:ATP hydrolysis activity"/>
    <property type="evidence" value="ECO:0007669"/>
    <property type="project" value="InterPro"/>
</dbReference>
<evidence type="ECO:0000259" key="2">
    <source>
        <dbReference type="Pfam" id="PF13401"/>
    </source>
</evidence>
<dbReference type="InterPro" id="IPR027785">
    <property type="entry name" value="UvrD-like_helicase_C"/>
</dbReference>
<dbReference type="InterPro" id="IPR011528">
    <property type="entry name" value="NERD"/>
</dbReference>
<sequence>MARIVPDDWKSLAATGAASRERETLALLEEALPREYTVYHGVHWTRLHEGFSVFGEADFVIVSPAGRVMIVEQKTGFLRETPKGLVKVYMQTERNVAIALARTIEGLHRRFTAAFGAGTYFIEELLYCPDHVVKDAAISGVNPARIVDATRKDKLVSIIREALPEDEPRLACAPKIHHFLADELALTPDASALVGQAGTLVTRLAGGLASWARRLEFAPFRLRVIGTAGSGKTQLAIQVMKDAVARGARPLYVCFNRPLADHIARVAPPEAKVANYHQLCDWIVRDSGRAPDFQSSDVFEQLESAFADTPIDERFQYDVLIVDEGQDFQQPWVPALERLLKPGGAWWWLEDPLQNLYMRESVALPGWTVLRESTNYRSPRDILDYLRGVVGATVPLAAGLAAGSPFDGSDISLSTYDETQTPESCIDATKRAITQALALGFRKQDIAVLSFRGREGSVLWPLDHLGPHRLRSFTGKYDLFGNPAYREGDVLLDSIYRFKGQSAPCVILSEVDFDEFDERNARKLFVGATRATMKLIVVASQRAARHLQPGAAQEQAG</sequence>
<organism evidence="4 5">
    <name type="scientific">Paraburkholderia largidicola</name>
    <dbReference type="NCBI Taxonomy" id="3014751"/>
    <lineage>
        <taxon>Bacteria</taxon>
        <taxon>Pseudomonadati</taxon>
        <taxon>Pseudomonadota</taxon>
        <taxon>Betaproteobacteria</taxon>
        <taxon>Burkholderiales</taxon>
        <taxon>Burkholderiaceae</taxon>
        <taxon>Paraburkholderia</taxon>
    </lineage>
</organism>
<keyword evidence="5" id="KW-1185">Reference proteome</keyword>
<evidence type="ECO:0000259" key="1">
    <source>
        <dbReference type="Pfam" id="PF08378"/>
    </source>
</evidence>
<dbReference type="EMBL" id="AP023175">
    <property type="protein sequence ID" value="BCF90323.1"/>
    <property type="molecule type" value="Genomic_DNA"/>
</dbReference>
<protein>
    <submittedName>
        <fullName evidence="4">Nuclease</fullName>
    </submittedName>
</protein>
<dbReference type="Pfam" id="PF13401">
    <property type="entry name" value="AAA_22"/>
    <property type="match status" value="1"/>
</dbReference>